<keyword evidence="3" id="KW-1185">Reference proteome</keyword>
<feature type="chain" id="PRO_5042165587" evidence="1">
    <location>
        <begin position="28"/>
        <end position="367"/>
    </location>
</feature>
<dbReference type="AlphaFoldDB" id="A0AAE3KVF5"/>
<keyword evidence="1" id="KW-0732">Signal</keyword>
<organism evidence="2 3">
    <name type="scientific">Lacihabitans soyangensis</name>
    <dbReference type="NCBI Taxonomy" id="869394"/>
    <lineage>
        <taxon>Bacteria</taxon>
        <taxon>Pseudomonadati</taxon>
        <taxon>Bacteroidota</taxon>
        <taxon>Cytophagia</taxon>
        <taxon>Cytophagales</taxon>
        <taxon>Leadbetterellaceae</taxon>
        <taxon>Lacihabitans</taxon>
    </lineage>
</organism>
<dbReference type="Proteomes" id="UP001204144">
    <property type="component" value="Unassembled WGS sequence"/>
</dbReference>
<protein>
    <submittedName>
        <fullName evidence="2">Uncharacterized protein</fullName>
    </submittedName>
</protein>
<evidence type="ECO:0000313" key="2">
    <source>
        <dbReference type="EMBL" id="MCP9764121.1"/>
    </source>
</evidence>
<accession>A0AAE3KVF5</accession>
<name>A0AAE3KVF5_9BACT</name>
<gene>
    <name evidence="2" type="ORF">EGI31_14300</name>
</gene>
<proteinExistence type="predicted"/>
<reference evidence="2 3" key="1">
    <citation type="submission" date="2018-11" db="EMBL/GenBank/DDBJ databases">
        <title>Novel bacteria species description.</title>
        <authorList>
            <person name="Han J.-H."/>
        </authorList>
    </citation>
    <scope>NUCLEOTIDE SEQUENCE [LARGE SCALE GENOMIC DNA]</scope>
    <source>
        <strain evidence="2 3">KCTC23259</strain>
    </source>
</reference>
<evidence type="ECO:0000256" key="1">
    <source>
        <dbReference type="SAM" id="SignalP"/>
    </source>
</evidence>
<dbReference type="RefSeq" id="WP_255037879.1">
    <property type="nucleotide sequence ID" value="NZ_RJUF01000067.1"/>
</dbReference>
<comment type="caution">
    <text evidence="2">The sequence shown here is derived from an EMBL/GenBank/DDBJ whole genome shotgun (WGS) entry which is preliminary data.</text>
</comment>
<feature type="signal peptide" evidence="1">
    <location>
        <begin position="1"/>
        <end position="27"/>
    </location>
</feature>
<evidence type="ECO:0000313" key="3">
    <source>
        <dbReference type="Proteomes" id="UP001204144"/>
    </source>
</evidence>
<sequence length="367" mass="39018">MKNFIFNTMKQNILCIFMLLCSTYIFAQNAKVIDSPSGSVISNIGGTDIPYSTSILDIRSSTKGVLFPRVGADLASPTEGLLYYNTTGHNFRYYDGTAWQNALFGNQWNVNGTKISYSLGNVGIGVADPIFKLDVGGSFHTTGDIRTDGYVGIGGSPNYKLNIFDGSLAISNTTDAKTWTFNYNSTNNGLQFNEDGVSSRLNIENGGNVGIGVVNPAYKLDVAGNIHTSSGLVVDGNATFNGSASVEGPMTVNSGGGVAYNNLSSNNIKIARFVTPQPAAWGISPAEYPIPAHGSREITIALPAGFTSTPAVMVASQHSSGGDAGELYRAILVIYGCNTTQCTGKIINTDNAAIDYWVRWNLVAMQF</sequence>
<dbReference type="EMBL" id="RJUF01000067">
    <property type="protein sequence ID" value="MCP9764121.1"/>
    <property type="molecule type" value="Genomic_DNA"/>
</dbReference>